<feature type="region of interest" description="Disordered" evidence="1">
    <location>
        <begin position="98"/>
        <end position="120"/>
    </location>
</feature>
<dbReference type="AlphaFoldDB" id="A0A3S0ZS53"/>
<organism evidence="2 3">
    <name type="scientific">Elysia chlorotica</name>
    <name type="common">Eastern emerald elysia</name>
    <name type="synonym">Sea slug</name>
    <dbReference type="NCBI Taxonomy" id="188477"/>
    <lineage>
        <taxon>Eukaryota</taxon>
        <taxon>Metazoa</taxon>
        <taxon>Spiralia</taxon>
        <taxon>Lophotrochozoa</taxon>
        <taxon>Mollusca</taxon>
        <taxon>Gastropoda</taxon>
        <taxon>Heterobranchia</taxon>
        <taxon>Euthyneura</taxon>
        <taxon>Panpulmonata</taxon>
        <taxon>Sacoglossa</taxon>
        <taxon>Placobranchoidea</taxon>
        <taxon>Plakobranchidae</taxon>
        <taxon>Elysia</taxon>
    </lineage>
</organism>
<feature type="compositionally biased region" description="Low complexity" evidence="1">
    <location>
        <begin position="25"/>
        <end position="43"/>
    </location>
</feature>
<sequence>MATTELKEPPFYLSSHNSARLPKLPSAVGSSAVSPPTSPPAGSEQQFSNNYHHHHPHHPHQVSSDIQVHSRAKHLNHRDQNHLNHHNVTGLSADHRDHVTAESSSGTTSRTFPSPVLGPLIPHSGKAPTLILSPEEAAAAAGREVNGNYYAHSANSGIALHHGSDPRSSKDCLSGPNDSSSGFNSSSELVLKMPGHAFRCDGEDSINGNPIGNNADDCEVPTTNGEVQCNCECDSPNAKTGRHLENRQRERDLEAVGQKCGLPYVVTDGALRSLSSSSSSGSSSLSCQKCHGSRPEPSGQPGSHVTFQIGENGGLHEEQENNALSNNHLASSSLSSLSSSAST</sequence>
<reference evidence="2 3" key="1">
    <citation type="submission" date="2019-01" db="EMBL/GenBank/DDBJ databases">
        <title>A draft genome assembly of the solar-powered sea slug Elysia chlorotica.</title>
        <authorList>
            <person name="Cai H."/>
            <person name="Li Q."/>
            <person name="Fang X."/>
            <person name="Li J."/>
            <person name="Curtis N.E."/>
            <person name="Altenburger A."/>
            <person name="Shibata T."/>
            <person name="Feng M."/>
            <person name="Maeda T."/>
            <person name="Schwartz J.A."/>
            <person name="Shigenobu S."/>
            <person name="Lundholm N."/>
            <person name="Nishiyama T."/>
            <person name="Yang H."/>
            <person name="Hasebe M."/>
            <person name="Li S."/>
            <person name="Pierce S.K."/>
            <person name="Wang J."/>
        </authorList>
    </citation>
    <scope>NUCLEOTIDE SEQUENCE [LARGE SCALE GENOMIC DNA]</scope>
    <source>
        <strain evidence="2">EC2010</strain>
        <tissue evidence="2">Whole organism of an adult</tissue>
    </source>
</reference>
<dbReference type="EMBL" id="RQTK01000202">
    <property type="protein sequence ID" value="RUS84534.1"/>
    <property type="molecule type" value="Genomic_DNA"/>
</dbReference>
<feature type="compositionally biased region" description="Low complexity" evidence="1">
    <location>
        <begin position="174"/>
        <end position="185"/>
    </location>
</feature>
<dbReference type="Proteomes" id="UP000271974">
    <property type="component" value="Unassembled WGS sequence"/>
</dbReference>
<feature type="region of interest" description="Disordered" evidence="1">
    <location>
        <begin position="161"/>
        <end position="185"/>
    </location>
</feature>
<feature type="compositionally biased region" description="Low complexity" evidence="1">
    <location>
        <begin position="321"/>
        <end position="343"/>
    </location>
</feature>
<name>A0A3S0ZS53_ELYCH</name>
<feature type="region of interest" description="Disordered" evidence="1">
    <location>
        <begin position="273"/>
        <end position="343"/>
    </location>
</feature>
<comment type="caution">
    <text evidence="2">The sequence shown here is derived from an EMBL/GenBank/DDBJ whole genome shotgun (WGS) entry which is preliminary data.</text>
</comment>
<accession>A0A3S0ZS53</accession>
<protein>
    <submittedName>
        <fullName evidence="2">Uncharacterized protein</fullName>
    </submittedName>
</protein>
<feature type="compositionally biased region" description="Basic residues" evidence="1">
    <location>
        <begin position="51"/>
        <end position="60"/>
    </location>
</feature>
<feature type="non-terminal residue" evidence="2">
    <location>
        <position position="343"/>
    </location>
</feature>
<feature type="compositionally biased region" description="Polar residues" evidence="1">
    <location>
        <begin position="101"/>
        <end position="112"/>
    </location>
</feature>
<feature type="region of interest" description="Disordered" evidence="1">
    <location>
        <begin position="1"/>
        <end position="75"/>
    </location>
</feature>
<evidence type="ECO:0000313" key="3">
    <source>
        <dbReference type="Proteomes" id="UP000271974"/>
    </source>
</evidence>
<proteinExistence type="predicted"/>
<evidence type="ECO:0000256" key="1">
    <source>
        <dbReference type="SAM" id="MobiDB-lite"/>
    </source>
</evidence>
<keyword evidence="3" id="KW-1185">Reference proteome</keyword>
<feature type="compositionally biased region" description="Low complexity" evidence="1">
    <location>
        <begin position="273"/>
        <end position="286"/>
    </location>
</feature>
<evidence type="ECO:0000313" key="2">
    <source>
        <dbReference type="EMBL" id="RUS84534.1"/>
    </source>
</evidence>
<gene>
    <name evidence="2" type="ORF">EGW08_007703</name>
</gene>